<dbReference type="RefSeq" id="WP_154468297.1">
    <property type="nucleotide sequence ID" value="NZ_VUMI01000095.1"/>
</dbReference>
<evidence type="ECO:0000256" key="14">
    <source>
        <dbReference type="ARBA" id="ARBA00022777"/>
    </source>
</evidence>
<evidence type="ECO:0000259" key="22">
    <source>
        <dbReference type="Pfam" id="PF00391"/>
    </source>
</evidence>
<feature type="binding site" evidence="19">
    <location>
        <begin position="452"/>
        <end position="453"/>
    </location>
    <ligand>
        <name>phosphoenolpyruvate</name>
        <dbReference type="ChEBI" id="CHEBI:58702"/>
    </ligand>
</feature>
<evidence type="ECO:0000256" key="7">
    <source>
        <dbReference type="ARBA" id="ARBA00016544"/>
    </source>
</evidence>
<evidence type="ECO:0000256" key="19">
    <source>
        <dbReference type="PIRSR" id="PIRSR000732-2"/>
    </source>
</evidence>
<dbReference type="Gene3D" id="3.50.30.10">
    <property type="entry name" value="Phosphohistidine domain"/>
    <property type="match status" value="1"/>
</dbReference>
<dbReference type="Pfam" id="PF02896">
    <property type="entry name" value="PEP-utilizers_C"/>
    <property type="match status" value="1"/>
</dbReference>
<dbReference type="InterPro" id="IPR008279">
    <property type="entry name" value="PEP-util_enz_mobile_dom"/>
</dbReference>
<evidence type="ECO:0000256" key="10">
    <source>
        <dbReference type="ARBA" id="ARBA00022597"/>
    </source>
</evidence>
<evidence type="ECO:0000313" key="25">
    <source>
        <dbReference type="EMBL" id="MSS91961.1"/>
    </source>
</evidence>
<dbReference type="PANTHER" id="PTHR46244">
    <property type="entry name" value="PHOSPHOENOLPYRUVATE-PROTEIN PHOSPHOTRANSFERASE"/>
    <property type="match status" value="1"/>
</dbReference>
<dbReference type="SUPFAM" id="SSF51621">
    <property type="entry name" value="Phosphoenolpyruvate/pyruvate domain"/>
    <property type="match status" value="1"/>
</dbReference>
<feature type="binding site" evidence="19">
    <location>
        <position position="331"/>
    </location>
    <ligand>
        <name>phosphoenolpyruvate</name>
        <dbReference type="ChEBI" id="CHEBI:58702"/>
    </ligand>
</feature>
<dbReference type="GeneID" id="86056878"/>
<evidence type="ECO:0000256" key="1">
    <source>
        <dbReference type="ARBA" id="ARBA00000683"/>
    </source>
</evidence>
<gene>
    <name evidence="25" type="primary">ptsP</name>
    <name evidence="25" type="ORF">FYJ45_28260</name>
</gene>
<dbReference type="InterPro" id="IPR015813">
    <property type="entry name" value="Pyrv/PenolPyrv_kinase-like_dom"/>
</dbReference>
<keyword evidence="13 17" id="KW-0479">Metal-binding</keyword>
<dbReference type="InterPro" id="IPR000121">
    <property type="entry name" value="PEP_util_C"/>
</dbReference>
<dbReference type="EMBL" id="VUMI01000095">
    <property type="protein sequence ID" value="MSS91961.1"/>
    <property type="molecule type" value="Genomic_DNA"/>
</dbReference>
<evidence type="ECO:0000256" key="3">
    <source>
        <dbReference type="ARBA" id="ARBA00002728"/>
    </source>
</evidence>
<accession>A0A6N7W9M0</accession>
<dbReference type="InterPro" id="IPR036618">
    <property type="entry name" value="PtsI_HPr-bd_sf"/>
</dbReference>
<keyword evidence="15 17" id="KW-0460">Magnesium</keyword>
<protein>
    <recommendedName>
        <fullName evidence="7 17">Phosphoenolpyruvate-protein phosphotransferase</fullName>
        <ecNumber evidence="6 17">2.7.3.9</ecNumber>
    </recommendedName>
    <alternativeName>
        <fullName evidence="16 17">Phosphotransferase system, enzyme I</fullName>
    </alternativeName>
</protein>
<comment type="similarity">
    <text evidence="5 17">Belongs to the PEP-utilizing enzyme family.</text>
</comment>
<evidence type="ECO:0000256" key="17">
    <source>
        <dbReference type="PIRNR" id="PIRNR000732"/>
    </source>
</evidence>
<evidence type="ECO:0000256" key="13">
    <source>
        <dbReference type="ARBA" id="ARBA00022723"/>
    </source>
</evidence>
<evidence type="ECO:0000256" key="21">
    <source>
        <dbReference type="SAM" id="Coils"/>
    </source>
</evidence>
<sequence length="538" mass="60339">MIKCSGKSVLKGIAIGRIYLYKKQEYVLKQETIENPEAEIERMEKAKETATEQLEALYQKALKEAGEEQAMIFDVHKMMLDDADYLDSIRGLIRDEKMNAEFAVNLTGENFAGIFASMDDEYMKARSADVLDISKRLIRILAGVGEEGIASEEPVVLLADDLSPSETVQMDKSKILAIVTKHGSTNSHTAILARSMNIPALVQTDVALLEEYSGAKAVVDGFSGTFIINPEEDVLEKSVQKKMEYEKERTALQELKGKDNVTTDGRRINLYANIGNVSDVDKVLDSDAGGIGLFRSEFIYLGREDYPTEEEQFVIYKEVLSRMQGKKVIIRTLDIGADKQVDYFKLPHEENPAMGYRAIRICLDRPEVFKTQLRAIYRASAFGTAAIMFPMIISVKEIRKIKEIVEEVKTELTKEGISFNRVELGIMVETPAAAVISDELAKEVEFFSIGTNDLTQYTLAIDRQNQNLDNFYDSHHEAILRLIKMTVENGHKEGIWVGICGELASDTTLTRTFVDMGVDELSVSPTYVLSVRKAVRDI</sequence>
<evidence type="ECO:0000256" key="4">
    <source>
        <dbReference type="ARBA" id="ARBA00004496"/>
    </source>
</evidence>
<feature type="binding site" evidence="20">
    <location>
        <position position="429"/>
    </location>
    <ligand>
        <name>Mg(2+)</name>
        <dbReference type="ChEBI" id="CHEBI:18420"/>
    </ligand>
</feature>
<evidence type="ECO:0000256" key="20">
    <source>
        <dbReference type="PIRSR" id="PIRSR000732-3"/>
    </source>
</evidence>
<feature type="domain" description="Phosphotransferase system enzyme I N-terminal" evidence="24">
    <location>
        <begin position="6"/>
        <end position="126"/>
    </location>
</feature>
<dbReference type="PANTHER" id="PTHR46244:SF3">
    <property type="entry name" value="PHOSPHOENOLPYRUVATE-PROTEIN PHOSPHOTRANSFERASE"/>
    <property type="match status" value="1"/>
</dbReference>
<comment type="caution">
    <text evidence="25">The sequence shown here is derived from an EMBL/GenBank/DDBJ whole genome shotgun (WGS) entry which is preliminary data.</text>
</comment>
<dbReference type="InterPro" id="IPR024692">
    <property type="entry name" value="PTS_EI"/>
</dbReference>
<evidence type="ECO:0000259" key="24">
    <source>
        <dbReference type="Pfam" id="PF05524"/>
    </source>
</evidence>
<feature type="active site" description="Proton donor" evidence="18">
    <location>
        <position position="500"/>
    </location>
</feature>
<evidence type="ECO:0000256" key="6">
    <source>
        <dbReference type="ARBA" id="ARBA00012232"/>
    </source>
</evidence>
<dbReference type="InterPro" id="IPR036637">
    <property type="entry name" value="Phosphohistidine_dom_sf"/>
</dbReference>
<evidence type="ECO:0000259" key="23">
    <source>
        <dbReference type="Pfam" id="PF02896"/>
    </source>
</evidence>
<dbReference type="SUPFAM" id="SSF52009">
    <property type="entry name" value="Phosphohistidine domain"/>
    <property type="match status" value="1"/>
</dbReference>
<dbReference type="PROSITE" id="PS00742">
    <property type="entry name" value="PEP_ENZYMES_2"/>
    <property type="match status" value="1"/>
</dbReference>
<keyword evidence="9 17" id="KW-0963">Cytoplasm</keyword>
<dbReference type="GO" id="GO:0005737">
    <property type="term" value="C:cytoplasm"/>
    <property type="evidence" value="ECO:0007669"/>
    <property type="project" value="UniProtKB-SubCell"/>
</dbReference>
<feature type="domain" description="PEP-utilising enzyme C-terminal" evidence="23">
    <location>
        <begin position="252"/>
        <end position="537"/>
    </location>
</feature>
<dbReference type="Pfam" id="PF00391">
    <property type="entry name" value="PEP-utilizers"/>
    <property type="match status" value="1"/>
</dbReference>
<keyword evidence="10 17" id="KW-0762">Sugar transport</keyword>
<comment type="cofactor">
    <cofactor evidence="2 17 20">
        <name>Mg(2+)</name>
        <dbReference type="ChEBI" id="CHEBI:18420"/>
    </cofactor>
</comment>
<reference evidence="25 26" key="1">
    <citation type="submission" date="2019-08" db="EMBL/GenBank/DDBJ databases">
        <title>In-depth cultivation of the pig gut microbiome towards novel bacterial diversity and tailored functional studies.</title>
        <authorList>
            <person name="Wylensek D."/>
            <person name="Hitch T.C.A."/>
            <person name="Clavel T."/>
        </authorList>
    </citation>
    <scope>NUCLEOTIDE SEQUENCE [LARGE SCALE GENOMIC DNA]</scope>
    <source>
        <strain evidence="25 26">WCA-389-WT-23B</strain>
    </source>
</reference>
<dbReference type="Gene3D" id="3.20.20.60">
    <property type="entry name" value="Phosphoenolpyruvate-binding domains"/>
    <property type="match status" value="1"/>
</dbReference>
<keyword evidence="11 17" id="KW-0808">Transferase</keyword>
<dbReference type="GO" id="GO:0009401">
    <property type="term" value="P:phosphoenolpyruvate-dependent sugar phosphotransferase system"/>
    <property type="evidence" value="ECO:0007669"/>
    <property type="project" value="UniProtKB-KW"/>
</dbReference>
<name>A0A6N7W9M0_9FIRM</name>
<dbReference type="InterPro" id="IPR050499">
    <property type="entry name" value="PEP-utilizing_PTS_enzyme"/>
</dbReference>
<evidence type="ECO:0000256" key="12">
    <source>
        <dbReference type="ARBA" id="ARBA00022683"/>
    </source>
</evidence>
<dbReference type="GO" id="GO:0046872">
    <property type="term" value="F:metal ion binding"/>
    <property type="evidence" value="ECO:0007669"/>
    <property type="project" value="UniProtKB-KW"/>
</dbReference>
<dbReference type="SUPFAM" id="SSF47831">
    <property type="entry name" value="Enzyme I of the PEP:sugar phosphotransferase system HPr-binding (sub)domain"/>
    <property type="match status" value="1"/>
</dbReference>
<dbReference type="InterPro" id="IPR023151">
    <property type="entry name" value="PEP_util_CS"/>
</dbReference>
<comment type="catalytic activity">
    <reaction evidence="1 17">
        <text>L-histidyl-[protein] + phosphoenolpyruvate = N(pros)-phospho-L-histidyl-[protein] + pyruvate</text>
        <dbReference type="Rhea" id="RHEA:23880"/>
        <dbReference type="Rhea" id="RHEA-COMP:9745"/>
        <dbReference type="Rhea" id="RHEA-COMP:9746"/>
        <dbReference type="ChEBI" id="CHEBI:15361"/>
        <dbReference type="ChEBI" id="CHEBI:29979"/>
        <dbReference type="ChEBI" id="CHEBI:58702"/>
        <dbReference type="ChEBI" id="CHEBI:64837"/>
        <dbReference type="EC" id="2.7.3.9"/>
    </reaction>
</comment>
<evidence type="ECO:0000256" key="16">
    <source>
        <dbReference type="ARBA" id="ARBA00033235"/>
    </source>
</evidence>
<comment type="function">
    <text evidence="3 17">General (non sugar-specific) component of the phosphoenolpyruvate-dependent sugar phosphotransferase system (sugar PTS). This major carbohydrate active-transport system catalyzes the phosphorylation of incoming sugar substrates concomitantly with their translocation across the cell membrane. Enzyme I transfers the phosphoryl group from phosphoenolpyruvate (PEP) to the phosphoryl carrier protein (HPr).</text>
</comment>
<dbReference type="Gene3D" id="1.10.274.10">
    <property type="entry name" value="PtsI, HPr-binding domain"/>
    <property type="match status" value="1"/>
</dbReference>
<dbReference type="Pfam" id="PF05524">
    <property type="entry name" value="PEP-utilisers_N"/>
    <property type="match status" value="1"/>
</dbReference>
<keyword evidence="8 17" id="KW-0813">Transport</keyword>
<feature type="domain" description="PEP-utilising enzyme mobile" evidence="22">
    <location>
        <begin position="152"/>
        <end position="224"/>
    </location>
</feature>
<evidence type="ECO:0000256" key="2">
    <source>
        <dbReference type="ARBA" id="ARBA00001946"/>
    </source>
</evidence>
<dbReference type="PIRSF" id="PIRSF000732">
    <property type="entry name" value="PTS_enzyme_I"/>
    <property type="match status" value="1"/>
</dbReference>
<feature type="binding site" evidence="20">
    <location>
        <position position="453"/>
    </location>
    <ligand>
        <name>Mg(2+)</name>
        <dbReference type="ChEBI" id="CHEBI:18420"/>
    </ligand>
</feature>
<dbReference type="EC" id="2.7.3.9" evidence="6 17"/>
<dbReference type="PRINTS" id="PR01736">
    <property type="entry name" value="PHPHTRNFRASE"/>
</dbReference>
<evidence type="ECO:0000256" key="5">
    <source>
        <dbReference type="ARBA" id="ARBA00007837"/>
    </source>
</evidence>
<keyword evidence="26" id="KW-1185">Reference proteome</keyword>
<dbReference type="AlphaFoldDB" id="A0A6N7W9M0"/>
<keyword evidence="25" id="KW-0670">Pyruvate</keyword>
<dbReference type="InterPro" id="IPR008731">
    <property type="entry name" value="PTS_EIN"/>
</dbReference>
<keyword evidence="21" id="KW-0175">Coiled coil</keyword>
<evidence type="ECO:0000256" key="8">
    <source>
        <dbReference type="ARBA" id="ARBA00022448"/>
    </source>
</evidence>
<evidence type="ECO:0000256" key="15">
    <source>
        <dbReference type="ARBA" id="ARBA00022842"/>
    </source>
</evidence>
<dbReference type="GO" id="GO:0008965">
    <property type="term" value="F:phosphoenolpyruvate-protein phosphotransferase activity"/>
    <property type="evidence" value="ECO:0007669"/>
    <property type="project" value="UniProtKB-EC"/>
</dbReference>
<dbReference type="NCBIfam" id="TIGR01417">
    <property type="entry name" value="PTS_I_fam"/>
    <property type="match status" value="1"/>
</dbReference>
<feature type="active site" description="Tele-phosphohistidine intermediate" evidence="18">
    <location>
        <position position="188"/>
    </location>
</feature>
<dbReference type="GO" id="GO:0016301">
    <property type="term" value="F:kinase activity"/>
    <property type="evidence" value="ECO:0007669"/>
    <property type="project" value="UniProtKB-KW"/>
</dbReference>
<feature type="coiled-coil region" evidence="21">
    <location>
        <begin position="33"/>
        <end position="60"/>
    </location>
</feature>
<organism evidence="25 26">
    <name type="scientific">Eisenbergiella porci</name>
    <dbReference type="NCBI Taxonomy" id="2652274"/>
    <lineage>
        <taxon>Bacteria</taxon>
        <taxon>Bacillati</taxon>
        <taxon>Bacillota</taxon>
        <taxon>Clostridia</taxon>
        <taxon>Lachnospirales</taxon>
        <taxon>Lachnospiraceae</taxon>
        <taxon>Eisenbergiella</taxon>
    </lineage>
</organism>
<evidence type="ECO:0000256" key="9">
    <source>
        <dbReference type="ARBA" id="ARBA00022490"/>
    </source>
</evidence>
<keyword evidence="12 17" id="KW-0598">Phosphotransferase system</keyword>
<proteinExistence type="inferred from homology"/>
<comment type="subcellular location">
    <subcellularLocation>
        <location evidence="4 17">Cytoplasm</location>
    </subcellularLocation>
</comment>
<keyword evidence="14 17" id="KW-0418">Kinase</keyword>
<evidence type="ECO:0000313" key="26">
    <source>
        <dbReference type="Proteomes" id="UP000436047"/>
    </source>
</evidence>
<dbReference type="InterPro" id="IPR040442">
    <property type="entry name" value="Pyrv_kinase-like_dom_sf"/>
</dbReference>
<feature type="binding site" evidence="19">
    <location>
        <position position="463"/>
    </location>
    <ligand>
        <name>phosphoenolpyruvate</name>
        <dbReference type="ChEBI" id="CHEBI:58702"/>
    </ligand>
</feature>
<evidence type="ECO:0000256" key="11">
    <source>
        <dbReference type="ARBA" id="ARBA00022679"/>
    </source>
</evidence>
<dbReference type="InterPro" id="IPR006318">
    <property type="entry name" value="PTS_EI-like"/>
</dbReference>
<evidence type="ECO:0000256" key="18">
    <source>
        <dbReference type="PIRSR" id="PIRSR000732-1"/>
    </source>
</evidence>
<feature type="binding site" evidence="19">
    <location>
        <position position="295"/>
    </location>
    <ligand>
        <name>phosphoenolpyruvate</name>
        <dbReference type="ChEBI" id="CHEBI:58702"/>
    </ligand>
</feature>
<dbReference type="Proteomes" id="UP000436047">
    <property type="component" value="Unassembled WGS sequence"/>
</dbReference>